<protein>
    <submittedName>
        <fullName evidence="1">Uncharacterized protein</fullName>
    </submittedName>
</protein>
<gene>
    <name evidence="1" type="ORF">L1987_01674</name>
</gene>
<reference evidence="1 2" key="2">
    <citation type="journal article" date="2022" name="Mol. Ecol. Resour.">
        <title>The genomes of chicory, endive, great burdock and yacon provide insights into Asteraceae paleo-polyploidization history and plant inulin production.</title>
        <authorList>
            <person name="Fan W."/>
            <person name="Wang S."/>
            <person name="Wang H."/>
            <person name="Wang A."/>
            <person name="Jiang F."/>
            <person name="Liu H."/>
            <person name="Zhao H."/>
            <person name="Xu D."/>
            <person name="Zhang Y."/>
        </authorList>
    </citation>
    <scope>NUCLEOTIDE SEQUENCE [LARGE SCALE GENOMIC DNA]</scope>
    <source>
        <strain evidence="2">cv. Yunnan</strain>
        <tissue evidence="1">Leaves</tissue>
    </source>
</reference>
<name>A0ACB9K5L3_9ASTR</name>
<sequence length="209" mass="23106">MADNPRNEINLLVPVRLDDVGVRVAGITESGPFDSTFKLKCGVIGGKISRPISTGSVNLISSDVTVSPKVRFNYYSHTEDIRQCGNLVEVLRKVLKSEAMEEYKFSGILGPNFFSYIGPSLPEDSSNEESIATLCRVTLLTFWHMHGRCLVNKVVDSRLKVIGVDSIRVVDPSTFFNSPGTNPQATVMMLGRYIGEKILNDRSVNAIRH</sequence>
<comment type="caution">
    <text evidence="1">The sequence shown here is derived from an EMBL/GenBank/DDBJ whole genome shotgun (WGS) entry which is preliminary data.</text>
</comment>
<proteinExistence type="predicted"/>
<evidence type="ECO:0000313" key="2">
    <source>
        <dbReference type="Proteomes" id="UP001056120"/>
    </source>
</evidence>
<keyword evidence="2" id="KW-1185">Reference proteome</keyword>
<dbReference type="Proteomes" id="UP001056120">
    <property type="component" value="Linkage Group LG01"/>
</dbReference>
<accession>A0ACB9K5L3</accession>
<dbReference type="EMBL" id="CM042018">
    <property type="protein sequence ID" value="KAI3827596.1"/>
    <property type="molecule type" value="Genomic_DNA"/>
</dbReference>
<organism evidence="1 2">
    <name type="scientific">Smallanthus sonchifolius</name>
    <dbReference type="NCBI Taxonomy" id="185202"/>
    <lineage>
        <taxon>Eukaryota</taxon>
        <taxon>Viridiplantae</taxon>
        <taxon>Streptophyta</taxon>
        <taxon>Embryophyta</taxon>
        <taxon>Tracheophyta</taxon>
        <taxon>Spermatophyta</taxon>
        <taxon>Magnoliopsida</taxon>
        <taxon>eudicotyledons</taxon>
        <taxon>Gunneridae</taxon>
        <taxon>Pentapetalae</taxon>
        <taxon>asterids</taxon>
        <taxon>campanulids</taxon>
        <taxon>Asterales</taxon>
        <taxon>Asteraceae</taxon>
        <taxon>Asteroideae</taxon>
        <taxon>Heliantheae alliance</taxon>
        <taxon>Millerieae</taxon>
        <taxon>Smallanthus</taxon>
    </lineage>
</organism>
<reference evidence="2" key="1">
    <citation type="journal article" date="2022" name="Mol. Ecol. Resour.">
        <title>The genomes of chicory, endive, great burdock and yacon provide insights into Asteraceae palaeo-polyploidization history and plant inulin production.</title>
        <authorList>
            <person name="Fan W."/>
            <person name="Wang S."/>
            <person name="Wang H."/>
            <person name="Wang A."/>
            <person name="Jiang F."/>
            <person name="Liu H."/>
            <person name="Zhao H."/>
            <person name="Xu D."/>
            <person name="Zhang Y."/>
        </authorList>
    </citation>
    <scope>NUCLEOTIDE SEQUENCE [LARGE SCALE GENOMIC DNA]</scope>
    <source>
        <strain evidence="2">cv. Yunnan</strain>
    </source>
</reference>
<evidence type="ECO:0000313" key="1">
    <source>
        <dbReference type="EMBL" id="KAI3827596.1"/>
    </source>
</evidence>